<comment type="caution">
    <text evidence="11">The sequence shown here is derived from an EMBL/GenBank/DDBJ whole genome shotgun (WGS) entry which is preliminary data.</text>
</comment>
<dbReference type="InterPro" id="IPR023408">
    <property type="entry name" value="MscS_beta-dom_sf"/>
</dbReference>
<feature type="transmembrane region" description="Helical" evidence="7">
    <location>
        <begin position="419"/>
        <end position="443"/>
    </location>
</feature>
<feature type="chain" id="PRO_5046857004" evidence="8">
    <location>
        <begin position="21"/>
        <end position="808"/>
    </location>
</feature>
<protein>
    <submittedName>
        <fullName evidence="11">Mechanosensitive ion channel</fullName>
    </submittedName>
</protein>
<dbReference type="Gene3D" id="2.30.30.60">
    <property type="match status" value="1"/>
</dbReference>
<name>A0ABS1KMJ2_9BACT</name>
<evidence type="ECO:0000256" key="6">
    <source>
        <dbReference type="ARBA" id="ARBA00023136"/>
    </source>
</evidence>
<dbReference type="Gene3D" id="3.30.70.100">
    <property type="match status" value="1"/>
</dbReference>
<dbReference type="PANTHER" id="PTHR30347:SF1">
    <property type="entry name" value="MECHANOSENSITIVE CHANNEL MSCK"/>
    <property type="match status" value="1"/>
</dbReference>
<dbReference type="Proteomes" id="UP000613030">
    <property type="component" value="Unassembled WGS sequence"/>
</dbReference>
<feature type="transmembrane region" description="Helical" evidence="7">
    <location>
        <begin position="455"/>
        <end position="479"/>
    </location>
</feature>
<evidence type="ECO:0000256" key="7">
    <source>
        <dbReference type="SAM" id="Phobius"/>
    </source>
</evidence>
<dbReference type="InterPro" id="IPR011014">
    <property type="entry name" value="MscS_channel_TM-2"/>
</dbReference>
<keyword evidence="6 7" id="KW-0472">Membrane</keyword>
<feature type="signal peptide" evidence="8">
    <location>
        <begin position="1"/>
        <end position="20"/>
    </location>
</feature>
<feature type="transmembrane region" description="Helical" evidence="7">
    <location>
        <begin position="363"/>
        <end position="383"/>
    </location>
</feature>
<feature type="transmembrane region" description="Helical" evidence="7">
    <location>
        <begin position="389"/>
        <end position="407"/>
    </location>
</feature>
<accession>A0ABS1KMJ2</accession>
<evidence type="ECO:0000256" key="3">
    <source>
        <dbReference type="ARBA" id="ARBA00022475"/>
    </source>
</evidence>
<evidence type="ECO:0000313" key="12">
    <source>
        <dbReference type="Proteomes" id="UP000613030"/>
    </source>
</evidence>
<dbReference type="SUPFAM" id="SSF50182">
    <property type="entry name" value="Sm-like ribonucleoproteins"/>
    <property type="match status" value="1"/>
</dbReference>
<keyword evidence="12" id="KW-1185">Reference proteome</keyword>
<dbReference type="InterPro" id="IPR049278">
    <property type="entry name" value="MS_channel_C"/>
</dbReference>
<feature type="transmembrane region" description="Helical" evidence="7">
    <location>
        <begin position="585"/>
        <end position="607"/>
    </location>
</feature>
<keyword evidence="5 7" id="KW-1133">Transmembrane helix</keyword>
<dbReference type="Pfam" id="PF21082">
    <property type="entry name" value="MS_channel_3rd"/>
    <property type="match status" value="1"/>
</dbReference>
<dbReference type="InterPro" id="IPR052702">
    <property type="entry name" value="MscS-like_channel"/>
</dbReference>
<dbReference type="InterPro" id="IPR006685">
    <property type="entry name" value="MscS_channel_2nd"/>
</dbReference>
<dbReference type="Gene3D" id="1.10.287.1260">
    <property type="match status" value="1"/>
</dbReference>
<sequence length="808" mass="89628">MKKRLSFLTGMLCLVFLNGAGQTKIGSDSAHHASERVADSRPKTKGFEIERTRLKQRRLIAEIEETTQSIKDYLRRGIDTLSMRRELIGIDHWDSLARAANHPDVVTIPSFRNVTTTARILTGLRTLMVRRKATLEKYADALDHYTYVLDSLRADSLLTSLPQDEPPATDDLVQRINTLTLLVQPVDSALARAALHVHTLLARASLQLKRADASLEHLGAVQNEISKATFSQEADYFWRMSGTPGEWNSVVEFSMLRARVVLLFYCAAHQTEIVIILVTLILCATYLFTLRRVLEEEKLLHANTAGQLVLRYPLLSAPVIVISLFQFILPDPPAILNFILWMTTALSLTVVFSHTVNGYWMRVWLAFLILFFVSGVLNLLLLVSVVERWAMLLLALGGSAVALTALLGNKHELRERRILYFIGLVLILQLASIAANLAGMYNLSKNLFTTGYSSLMIGILFLWTVRLINEGLGLSFHVYTLNDRRLFSINFEKVGTRTPYLLTAGLVVGWFILFARNFYVFKVISDPIKEWVLTPRTVGGYSFSVASILVFISIMGVAAVISRIVSFFASDRPRSRDGRAGIGSLLLLVRIGIMGMALFLALAAAGIPLDKVTVILGALSLGIGFGLQTLVNNLVSGLILAFERPVNVGDIVEVQGKVGVMKSIGFRSSRIGSWDGADVIVPNGDLLSGQLVNWSDNESSTRLELELGVAYGTNLRRVETLLNEILKKHEGIIDKPAPAVLFQGFDESAISVKILFWVTQYKDGSRVRSELIVSIDDAFRQQGIIMPFPQREVNVRKIAPTPEPPALA</sequence>
<dbReference type="PANTHER" id="PTHR30347">
    <property type="entry name" value="POTASSIUM CHANNEL RELATED"/>
    <property type="match status" value="1"/>
</dbReference>
<dbReference type="InterPro" id="IPR010920">
    <property type="entry name" value="LSM_dom_sf"/>
</dbReference>
<reference evidence="11 12" key="1">
    <citation type="submission" date="2021-01" db="EMBL/GenBank/DDBJ databases">
        <title>Chryseolinea sp. Jin1 Genome sequencing and assembly.</title>
        <authorList>
            <person name="Kim I."/>
        </authorList>
    </citation>
    <scope>NUCLEOTIDE SEQUENCE [LARGE SCALE GENOMIC DNA]</scope>
    <source>
        <strain evidence="11 12">Jin1</strain>
    </source>
</reference>
<feature type="transmembrane region" description="Helical" evidence="7">
    <location>
        <begin position="309"/>
        <end position="329"/>
    </location>
</feature>
<comment type="similarity">
    <text evidence="2">Belongs to the MscS (TC 1.A.23) family.</text>
</comment>
<feature type="transmembrane region" description="Helical" evidence="7">
    <location>
        <begin position="500"/>
        <end position="521"/>
    </location>
</feature>
<evidence type="ECO:0000259" key="10">
    <source>
        <dbReference type="Pfam" id="PF21082"/>
    </source>
</evidence>
<dbReference type="SUPFAM" id="SSF82861">
    <property type="entry name" value="Mechanosensitive channel protein MscS (YggB), transmembrane region"/>
    <property type="match status" value="1"/>
</dbReference>
<evidence type="ECO:0000256" key="1">
    <source>
        <dbReference type="ARBA" id="ARBA00004651"/>
    </source>
</evidence>
<evidence type="ECO:0000256" key="2">
    <source>
        <dbReference type="ARBA" id="ARBA00008017"/>
    </source>
</evidence>
<evidence type="ECO:0000259" key="9">
    <source>
        <dbReference type="Pfam" id="PF00924"/>
    </source>
</evidence>
<keyword evidence="8" id="KW-0732">Signal</keyword>
<feature type="domain" description="Mechanosensitive ion channel MscS C-terminal" evidence="10">
    <location>
        <begin position="704"/>
        <end position="785"/>
    </location>
</feature>
<feature type="transmembrane region" description="Helical" evidence="7">
    <location>
        <begin position="335"/>
        <end position="356"/>
    </location>
</feature>
<dbReference type="EMBL" id="JAERRB010000001">
    <property type="protein sequence ID" value="MBL0740684.1"/>
    <property type="molecule type" value="Genomic_DNA"/>
</dbReference>
<evidence type="ECO:0000313" key="11">
    <source>
        <dbReference type="EMBL" id="MBL0740684.1"/>
    </source>
</evidence>
<feature type="transmembrane region" description="Helical" evidence="7">
    <location>
        <begin position="541"/>
        <end position="565"/>
    </location>
</feature>
<feature type="transmembrane region" description="Helical" evidence="7">
    <location>
        <begin position="262"/>
        <end position="288"/>
    </location>
</feature>
<dbReference type="InterPro" id="IPR011066">
    <property type="entry name" value="MscS_channel_C_sf"/>
</dbReference>
<organism evidence="11 12">
    <name type="scientific">Chryseolinea lacunae</name>
    <dbReference type="NCBI Taxonomy" id="2801331"/>
    <lineage>
        <taxon>Bacteria</taxon>
        <taxon>Pseudomonadati</taxon>
        <taxon>Bacteroidota</taxon>
        <taxon>Cytophagia</taxon>
        <taxon>Cytophagales</taxon>
        <taxon>Fulvivirgaceae</taxon>
        <taxon>Chryseolinea</taxon>
    </lineage>
</organism>
<dbReference type="SUPFAM" id="SSF82689">
    <property type="entry name" value="Mechanosensitive channel protein MscS (YggB), C-terminal domain"/>
    <property type="match status" value="1"/>
</dbReference>
<keyword evidence="4 7" id="KW-0812">Transmembrane</keyword>
<dbReference type="Pfam" id="PF00924">
    <property type="entry name" value="MS_channel_2nd"/>
    <property type="match status" value="1"/>
</dbReference>
<proteinExistence type="inferred from homology"/>
<evidence type="ECO:0000256" key="4">
    <source>
        <dbReference type="ARBA" id="ARBA00022692"/>
    </source>
</evidence>
<gene>
    <name evidence="11" type="ORF">JI741_05615</name>
</gene>
<dbReference type="RefSeq" id="WP_202008007.1">
    <property type="nucleotide sequence ID" value="NZ_JAERRB010000001.1"/>
</dbReference>
<evidence type="ECO:0000256" key="5">
    <source>
        <dbReference type="ARBA" id="ARBA00022989"/>
    </source>
</evidence>
<feature type="transmembrane region" description="Helical" evidence="7">
    <location>
        <begin position="613"/>
        <end position="635"/>
    </location>
</feature>
<comment type="subcellular location">
    <subcellularLocation>
        <location evidence="1">Cell membrane</location>
        <topology evidence="1">Multi-pass membrane protein</topology>
    </subcellularLocation>
</comment>
<evidence type="ECO:0000256" key="8">
    <source>
        <dbReference type="SAM" id="SignalP"/>
    </source>
</evidence>
<feature type="domain" description="Mechanosensitive ion channel MscS" evidence="9">
    <location>
        <begin position="629"/>
        <end position="695"/>
    </location>
</feature>
<keyword evidence="3" id="KW-1003">Cell membrane</keyword>